<feature type="chain" id="PRO_5044585495" description="Lipoprotein" evidence="1">
    <location>
        <begin position="19"/>
        <end position="143"/>
    </location>
</feature>
<sequence length="143" mass="16071">MKKFCWILCLLGFTVFLAGCSDIGKKQELEPHFYVKVLAVEYDSGEVRVDVEMDSSEIAKSPLLYGPEMTLKNADGDDIKFKRIELDKGTVDGVHGDEEVCESDFVGTYSKGVFTAVFGEDDVISKSYTFSLDYDDKTFTWKS</sequence>
<keyword evidence="7" id="KW-1185">Reference proteome</keyword>
<dbReference type="Proteomes" id="UP000264056">
    <property type="component" value="Unassembled WGS sequence"/>
</dbReference>
<evidence type="ECO:0000256" key="1">
    <source>
        <dbReference type="SAM" id="SignalP"/>
    </source>
</evidence>
<dbReference type="KEGG" id="schj:DDV21_010260"/>
<reference evidence="2" key="4">
    <citation type="journal article" date="2019" name="Int. J. Syst. Evol. Microbiol.">
        <title>Streptococcus chenjunshii sp. nov. isolated from feces of Tibetan antelopes.</title>
        <authorList>
            <person name="Tian Z."/>
            <person name="Lu S."/>
            <person name="Jin D."/>
            <person name="Yang J."/>
            <person name="Pu J."/>
            <person name="Lai X.H."/>
            <person name="Bai X.N."/>
            <person name="Wu X.M."/>
            <person name="Li J."/>
            <person name="Wang S."/>
            <person name="Xu J."/>
        </authorList>
    </citation>
    <scope>NUCLEOTIDE SEQUENCE</scope>
    <source>
        <strain evidence="2">Z15</strain>
    </source>
</reference>
<evidence type="ECO:0000313" key="5">
    <source>
        <dbReference type="Proteomes" id="UP000246115"/>
    </source>
</evidence>
<dbReference type="RefSeq" id="WP_116878159.1">
    <property type="nucleotide sequence ID" value="NZ_CP031733.1"/>
</dbReference>
<gene>
    <name evidence="2" type="ORF">DDV21_010260</name>
    <name evidence="3" type="ORF">DDV22_05240</name>
    <name evidence="4" type="ORF">DDV23_05750</name>
</gene>
<evidence type="ECO:0000313" key="6">
    <source>
        <dbReference type="Proteomes" id="UP000262901"/>
    </source>
</evidence>
<dbReference type="Proteomes" id="UP000246115">
    <property type="component" value="Chromosome"/>
</dbReference>
<dbReference type="AlphaFoldDB" id="A0A372KLP6"/>
<dbReference type="OrthoDB" id="2186899at2"/>
<evidence type="ECO:0000313" key="3">
    <source>
        <dbReference type="EMBL" id="RFU51111.1"/>
    </source>
</evidence>
<dbReference type="PROSITE" id="PS51257">
    <property type="entry name" value="PROKAR_LIPOPROTEIN"/>
    <property type="match status" value="1"/>
</dbReference>
<reference evidence="4 6" key="2">
    <citation type="submission" date="2018-08" db="EMBL/GenBank/DDBJ databases">
        <title>Draft genome of Streptococcus sp. nov. Z1.</title>
        <authorList>
            <person name="Tian Z."/>
        </authorList>
    </citation>
    <scope>NUCLEOTIDE SEQUENCE [LARGE SCALE GENOMIC DNA]</scope>
    <source>
        <strain evidence="4">Z1</strain>
        <strain evidence="6">Z1(2018)</strain>
    </source>
</reference>
<evidence type="ECO:0000313" key="2">
    <source>
        <dbReference type="EMBL" id="AXQ79432.1"/>
    </source>
</evidence>
<evidence type="ECO:0000313" key="7">
    <source>
        <dbReference type="Proteomes" id="UP000264056"/>
    </source>
</evidence>
<dbReference type="EMBL" id="QVQY01000010">
    <property type="protein sequence ID" value="RFU51111.1"/>
    <property type="molecule type" value="Genomic_DNA"/>
</dbReference>
<dbReference type="Proteomes" id="UP000262901">
    <property type="component" value="Unassembled WGS sequence"/>
</dbReference>
<reference evidence="3 7" key="1">
    <citation type="submission" date="2018-08" db="EMBL/GenBank/DDBJ databases">
        <title>Draft genome of Streptococcus sp .nov. Z2.</title>
        <authorList>
            <person name="Tian Z."/>
        </authorList>
    </citation>
    <scope>NUCLEOTIDE SEQUENCE [LARGE SCALE GENOMIC DNA]</scope>
    <source>
        <strain evidence="3 7">Z2</strain>
    </source>
</reference>
<keyword evidence="1" id="KW-0732">Signal</keyword>
<evidence type="ECO:0000313" key="4">
    <source>
        <dbReference type="EMBL" id="RFU53209.1"/>
    </source>
</evidence>
<proteinExistence type="predicted"/>
<reference evidence="5" key="3">
    <citation type="submission" date="2018-08" db="EMBL/GenBank/DDBJ databases">
        <title>Streptococcus chenjunshii sp. nov., isolated from stools sample of the Tibetan antelope in the Qinghai-Tibet plateau, China.</title>
        <authorList>
            <person name="Tian Z."/>
        </authorList>
    </citation>
    <scope>NUCLEOTIDE SEQUENCE [LARGE SCALE GENOMIC DNA]</scope>
    <source>
        <strain evidence="5">Z15</strain>
    </source>
</reference>
<feature type="signal peptide" evidence="1">
    <location>
        <begin position="1"/>
        <end position="18"/>
    </location>
</feature>
<accession>A0A372KLP6</accession>
<protein>
    <recommendedName>
        <fullName evidence="8">Lipoprotein</fullName>
    </recommendedName>
</protein>
<name>A0A372KLP6_9STRE</name>
<accession>A0A346NEI7</accession>
<dbReference type="EMBL" id="QVQZ01000010">
    <property type="protein sequence ID" value="RFU53209.1"/>
    <property type="molecule type" value="Genomic_DNA"/>
</dbReference>
<evidence type="ECO:0008006" key="8">
    <source>
        <dbReference type="Google" id="ProtNLM"/>
    </source>
</evidence>
<dbReference type="EMBL" id="CP031733">
    <property type="protein sequence ID" value="AXQ79432.1"/>
    <property type="molecule type" value="Genomic_DNA"/>
</dbReference>
<organism evidence="4 6">
    <name type="scientific">Streptococcus chenjunshii</name>
    <dbReference type="NCBI Taxonomy" id="2173853"/>
    <lineage>
        <taxon>Bacteria</taxon>
        <taxon>Bacillati</taxon>
        <taxon>Bacillota</taxon>
        <taxon>Bacilli</taxon>
        <taxon>Lactobacillales</taxon>
        <taxon>Streptococcaceae</taxon>
        <taxon>Streptococcus</taxon>
    </lineage>
</organism>